<reference evidence="1" key="1">
    <citation type="submission" date="2023-03" db="EMBL/GenBank/DDBJ databases">
        <title>Chromosome-level genomes of two armyworms, Mythimna separata and Mythimna loreyi, provide insights into the biosynthesis and reception of sex pheromones.</title>
        <authorList>
            <person name="Zhao H."/>
        </authorList>
    </citation>
    <scope>NUCLEOTIDE SEQUENCE</scope>
    <source>
        <strain evidence="1">BeijingLab</strain>
    </source>
</reference>
<evidence type="ECO:0000313" key="1">
    <source>
        <dbReference type="EMBL" id="KAJ8732354.1"/>
    </source>
</evidence>
<keyword evidence="2" id="KW-1185">Reference proteome</keyword>
<accession>A0ACC2R4D3</accession>
<dbReference type="Proteomes" id="UP001231649">
    <property type="component" value="Chromosome 6"/>
</dbReference>
<gene>
    <name evidence="1" type="ORF">PYW08_015084</name>
</gene>
<name>A0ACC2R4D3_9NEOP</name>
<dbReference type="EMBL" id="CM056782">
    <property type="protein sequence ID" value="KAJ8732354.1"/>
    <property type="molecule type" value="Genomic_DNA"/>
</dbReference>
<organism evidence="1 2">
    <name type="scientific">Mythimna loreyi</name>
    <dbReference type="NCBI Taxonomy" id="667449"/>
    <lineage>
        <taxon>Eukaryota</taxon>
        <taxon>Metazoa</taxon>
        <taxon>Ecdysozoa</taxon>
        <taxon>Arthropoda</taxon>
        <taxon>Hexapoda</taxon>
        <taxon>Insecta</taxon>
        <taxon>Pterygota</taxon>
        <taxon>Neoptera</taxon>
        <taxon>Endopterygota</taxon>
        <taxon>Lepidoptera</taxon>
        <taxon>Glossata</taxon>
        <taxon>Ditrysia</taxon>
        <taxon>Noctuoidea</taxon>
        <taxon>Noctuidae</taxon>
        <taxon>Noctuinae</taxon>
        <taxon>Hadenini</taxon>
        <taxon>Mythimna</taxon>
    </lineage>
</organism>
<comment type="caution">
    <text evidence="1">The sequence shown here is derived from an EMBL/GenBank/DDBJ whole genome shotgun (WGS) entry which is preliminary data.</text>
</comment>
<evidence type="ECO:0000313" key="2">
    <source>
        <dbReference type="Proteomes" id="UP001231649"/>
    </source>
</evidence>
<protein>
    <submittedName>
        <fullName evidence="1">Uncharacterized protein</fullName>
    </submittedName>
</protein>
<sequence length="1627" mass="186950">MHMNKVPSLLLVLTFCELCSSIKVPVTWDDSARSEVKHEPRKELPVEIIQPQNVHIKPSNQQPVPIEYFTYTAQKPRFAADIAAFHGVQNPQEHYKAYPIKPHTGNPKPALGVHQMLDSNKETFQPLQKYVQQNSELNSFVKPTASNYEIFHPYKAEEPALQALYKDPVLSKIRHDLQDTQQRLQAYEEEAGKPNIDKEEYLESPEKTDEKLFSNENTPAKYEIHKPERRPVYYKMPPRDVSRDNELNKKFKHPWNNQNAKIRPVHYRPLQHHIHNLRQHHGMKYDDERNEYPQVATSENNAEPEEGHDIYEKGREKYVALRNNLDESVNNIVQQNRRPTFQKLELQKQEPEDEEDQDEFIPVKNYAQVRKTETHKHLPKKAAFDDAETYEEIINAPRLREAVKSTKAQIVYSEEGYEDSAYDHAGEQKHASDHEGHGGFLKEHVNSNGLYKIPTVNGKYHDGRGSAYRDNKEHGKKWTNNNKNDEEETENEEYSEDEHEENINAHLRHNIDPKNDNRNRRQDLSRDDDDETDNSDDNSDNNSDVEPEDDNNEDKPSKNSNQDDVSNEHEVGKREINFKVPEIDLNSTLSFKIEDLKLAKLKSEPQKEDIKQKYPYYFKYLKGINKNSPLKYAENLKLIPKKSNGGTEFYDSRSLLECPEVDEEVDPIPEKLKNGENPTEDDDENDDESETKKDKSFETVKKQPRLKGLGDKIDCFKAKYFGENPLDSPFFKEEIISNPEPILAPRVPTYKPQNVKGEIALESNSNNANNSSNKLQETAQTNIFVLLDKLRSDQRDLKETLNKSNEELKTALYTPQGTLVTNDTQQANVYTDILKNIKTTTNPEINTDIPASLLYSNGDNTNATYNFFQKKEEVTKSPPKLRAKRATPFVYEPYKIIRDSQVQDSKKTTTTSNISPLIKQLQSSRVAERVSRSNKDDKQKTNSRTYIDIGRKERIKPTKNENANPDATIVDVSVDQRRGEPRYEIRPANHKTEYTPVENKRAMSVDAYRSHTATDKNLDTSTQNPTRGRKRFRSTQAASKPIHDVSQFVPKTVDTQNAAASNSIKKTVTGTDSNISTVKQRNSEISSDEDSNEEFETEEEDDITPSTTTTTTTPKPSFRRRMKPDRNSQKVTTEKEPDHTTEKPLLKLVTRFRDYKPDDNIEIKEEVTLRPVKTKHVEKDGVVVPKYTEKKKKSHSSTLVTDTQKYGDEDDDEMRKEVDALIGVKTNMDDYMPRYEKEEIDSESSEFDDDEDDDEDEDDDDDDDDTDDDDDESDDDDVDEEKVKGDKDSDNVKEQEIPEPEMTTPEPTKRTLIRTTDAPPTTVATRIHSTVPTISPRNNRPIVTRKKTEIHKEIPGNKSSPHVTQFKQDIKEVEIIKEIPVIPKKKPQKNVEALDLYKDDELAKAINNLGDVEIFGEHIDLDKGPKTGGNYRYATKEDLRLLKPSENSKPLKDAETSQSKSTKHIELNEYTPKRLHGGNLKSLSDINRSRNTGRNSKLIELNDPPVRGMHGGNLKYDNKRRGGRRNEKLIEFDDSHDDEDTSRQDDDDSSRSSGHERMHGGNYRSGKLVALAQNDDSDDIQVKSTSKNTKNAAELLNSFAQAAPILTSTPGYILDPSKRMYYYVDRR</sequence>
<proteinExistence type="predicted"/>